<dbReference type="AlphaFoldDB" id="A0A1V3NT08"/>
<dbReference type="FunFam" id="3.40.50.300:FF:000006">
    <property type="entry name" value="DNA-binding transcriptional regulator NtrC"/>
    <property type="match status" value="1"/>
</dbReference>
<evidence type="ECO:0000259" key="6">
    <source>
        <dbReference type="PROSITE" id="PS50045"/>
    </source>
</evidence>
<evidence type="ECO:0000256" key="4">
    <source>
        <dbReference type="ARBA" id="ARBA00023125"/>
    </source>
</evidence>
<keyword evidence="5" id="KW-0804">Transcription</keyword>
<dbReference type="Pfam" id="PF02954">
    <property type="entry name" value="HTH_8"/>
    <property type="match status" value="1"/>
</dbReference>
<protein>
    <submittedName>
        <fullName evidence="7">Sigma-54-dependent Fis family transcriptional regulator</fullName>
    </submittedName>
</protein>
<dbReference type="PROSITE" id="PS00676">
    <property type="entry name" value="SIGMA54_INTERACT_2"/>
    <property type="match status" value="1"/>
</dbReference>
<dbReference type="SUPFAM" id="SSF46689">
    <property type="entry name" value="Homeodomain-like"/>
    <property type="match status" value="1"/>
</dbReference>
<dbReference type="GO" id="GO:0005524">
    <property type="term" value="F:ATP binding"/>
    <property type="evidence" value="ECO:0007669"/>
    <property type="project" value="UniProtKB-KW"/>
</dbReference>
<evidence type="ECO:0000256" key="5">
    <source>
        <dbReference type="ARBA" id="ARBA00023163"/>
    </source>
</evidence>
<dbReference type="Gene3D" id="1.10.10.60">
    <property type="entry name" value="Homeodomain-like"/>
    <property type="match status" value="1"/>
</dbReference>
<dbReference type="InterPro" id="IPR025662">
    <property type="entry name" value="Sigma_54_int_dom_ATP-bd_1"/>
</dbReference>
<dbReference type="PANTHER" id="PTHR32071">
    <property type="entry name" value="TRANSCRIPTIONAL REGULATORY PROTEIN"/>
    <property type="match status" value="1"/>
</dbReference>
<dbReference type="SMART" id="SM00382">
    <property type="entry name" value="AAA"/>
    <property type="match status" value="1"/>
</dbReference>
<keyword evidence="1" id="KW-0547">Nucleotide-binding</keyword>
<dbReference type="EMBL" id="MVBK01000010">
    <property type="protein sequence ID" value="OOG28144.1"/>
    <property type="molecule type" value="Genomic_DNA"/>
</dbReference>
<evidence type="ECO:0000256" key="3">
    <source>
        <dbReference type="ARBA" id="ARBA00023015"/>
    </source>
</evidence>
<dbReference type="GO" id="GO:0043565">
    <property type="term" value="F:sequence-specific DNA binding"/>
    <property type="evidence" value="ECO:0007669"/>
    <property type="project" value="InterPro"/>
</dbReference>
<dbReference type="CDD" id="cd00009">
    <property type="entry name" value="AAA"/>
    <property type="match status" value="1"/>
</dbReference>
<dbReference type="InterPro" id="IPR027417">
    <property type="entry name" value="P-loop_NTPase"/>
</dbReference>
<dbReference type="InterPro" id="IPR025943">
    <property type="entry name" value="Sigma_54_int_dom_ATP-bd_2"/>
</dbReference>
<dbReference type="InterPro" id="IPR025944">
    <property type="entry name" value="Sigma_54_int_dom_CS"/>
</dbReference>
<dbReference type="Pfam" id="PF00158">
    <property type="entry name" value="Sigma54_activat"/>
    <property type="match status" value="1"/>
</dbReference>
<reference evidence="7 8" key="1">
    <citation type="submission" date="2017-02" db="EMBL/GenBank/DDBJ databases">
        <title>Genomic diversity within the haloalkaliphilic genus Thioalkalivibrio.</title>
        <authorList>
            <person name="Ahn A.-C."/>
            <person name="Meier-Kolthoff J."/>
            <person name="Overmars L."/>
            <person name="Richter M."/>
            <person name="Woyke T."/>
            <person name="Sorokin D.Y."/>
            <person name="Muyzer G."/>
        </authorList>
    </citation>
    <scope>NUCLEOTIDE SEQUENCE [LARGE SCALE GENOMIC DNA]</scope>
    <source>
        <strain evidence="7 8">ALJD</strain>
    </source>
</reference>
<dbReference type="InterPro" id="IPR002078">
    <property type="entry name" value="Sigma_54_int"/>
</dbReference>
<dbReference type="Gene3D" id="1.10.8.60">
    <property type="match status" value="1"/>
</dbReference>
<dbReference type="InterPro" id="IPR058031">
    <property type="entry name" value="AAA_lid_NorR"/>
</dbReference>
<dbReference type="InterPro" id="IPR002197">
    <property type="entry name" value="HTH_Fis"/>
</dbReference>
<dbReference type="PROSITE" id="PS50045">
    <property type="entry name" value="SIGMA54_INTERACT_4"/>
    <property type="match status" value="1"/>
</dbReference>
<keyword evidence="8" id="KW-1185">Reference proteome</keyword>
<keyword evidence="3" id="KW-0805">Transcription regulation</keyword>
<keyword evidence="2" id="KW-0067">ATP-binding</keyword>
<evidence type="ECO:0000313" key="7">
    <source>
        <dbReference type="EMBL" id="OOG28144.1"/>
    </source>
</evidence>
<evidence type="ECO:0000313" key="8">
    <source>
        <dbReference type="Proteomes" id="UP000189462"/>
    </source>
</evidence>
<dbReference type="Proteomes" id="UP000189462">
    <property type="component" value="Unassembled WGS sequence"/>
</dbReference>
<evidence type="ECO:0000256" key="2">
    <source>
        <dbReference type="ARBA" id="ARBA00022840"/>
    </source>
</evidence>
<dbReference type="OrthoDB" id="9804019at2"/>
<dbReference type="PANTHER" id="PTHR32071:SF57">
    <property type="entry name" value="C4-DICARBOXYLATE TRANSPORT TRANSCRIPTIONAL REGULATORY PROTEIN DCTD"/>
    <property type="match status" value="1"/>
</dbReference>
<sequence>MNNDFDKLLIGESPQLRAVINAARVVAQVDVTVLIQGESGTGKELMARAIHGASPRRHAPMATINCAALPEQLIESELFGHRRGAFTGALNNQPGRIQAAAGGTLFLDEIGELPLACQAKLLRFLESGELQAIGQASPEKVDVRIIAATNRDLHKEVRAGRFREDLFFRLNVVPLELPPLRERQGDVPVLLHHLTDALAQQHSLAPPRYQPDALQVLTRYHWPGNVRELRNFCERLLILLSGRPIHADNLPREFVERPVNGASKGFALPEQGIHLAQLEADLIRQALHKTLGNRTRAARLLGLSRDTLQYRLKKYAIN</sequence>
<dbReference type="Pfam" id="PF25601">
    <property type="entry name" value="AAA_lid_14"/>
    <property type="match status" value="1"/>
</dbReference>
<organism evidence="7 8">
    <name type="scientific">Thioalkalivibrio denitrificans</name>
    <dbReference type="NCBI Taxonomy" id="108003"/>
    <lineage>
        <taxon>Bacteria</taxon>
        <taxon>Pseudomonadati</taxon>
        <taxon>Pseudomonadota</taxon>
        <taxon>Gammaproteobacteria</taxon>
        <taxon>Chromatiales</taxon>
        <taxon>Ectothiorhodospiraceae</taxon>
        <taxon>Thioalkalivibrio</taxon>
    </lineage>
</organism>
<gene>
    <name evidence="7" type="ORF">B1C78_02215</name>
</gene>
<keyword evidence="4" id="KW-0238">DNA-binding</keyword>
<dbReference type="PRINTS" id="PR01590">
    <property type="entry name" value="HTHFIS"/>
</dbReference>
<dbReference type="RefSeq" id="WP_077277495.1">
    <property type="nucleotide sequence ID" value="NZ_MVBK01000010.1"/>
</dbReference>
<proteinExistence type="predicted"/>
<evidence type="ECO:0000256" key="1">
    <source>
        <dbReference type="ARBA" id="ARBA00022741"/>
    </source>
</evidence>
<dbReference type="PROSITE" id="PS00688">
    <property type="entry name" value="SIGMA54_INTERACT_3"/>
    <property type="match status" value="1"/>
</dbReference>
<name>A0A1V3NT08_9GAMM</name>
<dbReference type="GO" id="GO:0006355">
    <property type="term" value="P:regulation of DNA-templated transcription"/>
    <property type="evidence" value="ECO:0007669"/>
    <property type="project" value="InterPro"/>
</dbReference>
<dbReference type="InterPro" id="IPR003593">
    <property type="entry name" value="AAA+_ATPase"/>
</dbReference>
<accession>A0A1V3NT08</accession>
<comment type="caution">
    <text evidence="7">The sequence shown here is derived from an EMBL/GenBank/DDBJ whole genome shotgun (WGS) entry which is preliminary data.</text>
</comment>
<dbReference type="PROSITE" id="PS00675">
    <property type="entry name" value="SIGMA54_INTERACT_1"/>
    <property type="match status" value="1"/>
</dbReference>
<feature type="domain" description="Sigma-54 factor interaction" evidence="6">
    <location>
        <begin position="9"/>
        <end position="238"/>
    </location>
</feature>
<dbReference type="SUPFAM" id="SSF52540">
    <property type="entry name" value="P-loop containing nucleoside triphosphate hydrolases"/>
    <property type="match status" value="1"/>
</dbReference>
<dbReference type="Gene3D" id="3.40.50.300">
    <property type="entry name" value="P-loop containing nucleotide triphosphate hydrolases"/>
    <property type="match status" value="1"/>
</dbReference>
<dbReference type="STRING" id="108003.B1C78_02215"/>
<dbReference type="InterPro" id="IPR009057">
    <property type="entry name" value="Homeodomain-like_sf"/>
</dbReference>